<dbReference type="InterPro" id="IPR052912">
    <property type="entry name" value="UPF0111_domain"/>
</dbReference>
<dbReference type="InterPro" id="IPR038078">
    <property type="entry name" value="PhoU-like_sf"/>
</dbReference>
<reference evidence="2 3" key="1">
    <citation type="submission" date="2024-10" db="EMBL/GenBank/DDBJ databases">
        <title>The Natural Products Discovery Center: Release of the First 8490 Sequenced Strains for Exploring Actinobacteria Biosynthetic Diversity.</title>
        <authorList>
            <person name="Kalkreuter E."/>
            <person name="Kautsar S.A."/>
            <person name="Yang D."/>
            <person name="Bader C.D."/>
            <person name="Teijaro C.N."/>
            <person name="Fluegel L."/>
            <person name="Davis C.M."/>
            <person name="Simpson J.R."/>
            <person name="Lauterbach L."/>
            <person name="Steele A.D."/>
            <person name="Gui C."/>
            <person name="Meng S."/>
            <person name="Li G."/>
            <person name="Viehrig K."/>
            <person name="Ye F."/>
            <person name="Su P."/>
            <person name="Kiefer A.F."/>
            <person name="Nichols A."/>
            <person name="Cepeda A.J."/>
            <person name="Yan W."/>
            <person name="Fan B."/>
            <person name="Jiang Y."/>
            <person name="Adhikari A."/>
            <person name="Zheng C.-J."/>
            <person name="Schuster L."/>
            <person name="Cowan T.M."/>
            <person name="Smanski M.J."/>
            <person name="Chevrette M.G."/>
            <person name="De Carvalho L.P.S."/>
            <person name="Shen B."/>
        </authorList>
    </citation>
    <scope>NUCLEOTIDE SEQUENCE [LARGE SCALE GENOMIC DNA]</scope>
    <source>
        <strain evidence="2 3">NPDC049639</strain>
    </source>
</reference>
<accession>A0ABW8AS12</accession>
<evidence type="ECO:0000313" key="3">
    <source>
        <dbReference type="Proteomes" id="UP001612915"/>
    </source>
</evidence>
<dbReference type="Pfam" id="PF01865">
    <property type="entry name" value="PhoU_div"/>
    <property type="match status" value="1"/>
</dbReference>
<evidence type="ECO:0000256" key="1">
    <source>
        <dbReference type="ARBA" id="ARBA00008591"/>
    </source>
</evidence>
<dbReference type="EMBL" id="JBITLV010000007">
    <property type="protein sequence ID" value="MFI7589180.1"/>
    <property type="molecule type" value="Genomic_DNA"/>
</dbReference>
<protein>
    <submittedName>
        <fullName evidence="2">DUF47 domain-containing protein</fullName>
    </submittedName>
</protein>
<dbReference type="Gene3D" id="1.20.58.220">
    <property type="entry name" value="Phosphate transport system protein phou homolog 2, domain 2"/>
    <property type="match status" value="1"/>
</dbReference>
<comment type="caution">
    <text evidence="2">The sequence shown here is derived from an EMBL/GenBank/DDBJ whole genome shotgun (WGS) entry which is preliminary data.</text>
</comment>
<sequence length="205" mass="22734">MRLTLTPRDTAIIDLLVQAANSLVDGADRLADVVRAAPDDRPELALAMRDAEHRSDEITHATMRRLNSTFVTPFDREDIYALASALDDCMDHMEAAADMLVLTRPKALPEGVGEVLAVLRRQAEETAAAMPRLATMKGLKDYWVEINRLENDADATYRDMIQDLFRGTDAMELLKVKEVIDALEAAADAFETVSHHVETIAVKES</sequence>
<proteinExistence type="inferred from homology"/>
<gene>
    <name evidence="2" type="ORF">ACIB24_19115</name>
</gene>
<name>A0ABW8AS12_9ACTN</name>
<dbReference type="Proteomes" id="UP001612915">
    <property type="component" value="Unassembled WGS sequence"/>
</dbReference>
<dbReference type="RefSeq" id="WP_398283648.1">
    <property type="nucleotide sequence ID" value="NZ_JBITLV010000007.1"/>
</dbReference>
<organism evidence="2 3">
    <name type="scientific">Spongisporangium articulatum</name>
    <dbReference type="NCBI Taxonomy" id="3362603"/>
    <lineage>
        <taxon>Bacteria</taxon>
        <taxon>Bacillati</taxon>
        <taxon>Actinomycetota</taxon>
        <taxon>Actinomycetes</taxon>
        <taxon>Kineosporiales</taxon>
        <taxon>Kineosporiaceae</taxon>
        <taxon>Spongisporangium</taxon>
    </lineage>
</organism>
<keyword evidence="3" id="KW-1185">Reference proteome</keyword>
<evidence type="ECO:0000313" key="2">
    <source>
        <dbReference type="EMBL" id="MFI7589180.1"/>
    </source>
</evidence>
<dbReference type="PANTHER" id="PTHR37298">
    <property type="entry name" value="UPF0111 PROTEIN YKAA"/>
    <property type="match status" value="1"/>
</dbReference>
<dbReference type="InterPro" id="IPR018445">
    <property type="entry name" value="Put_Phosphate_transp_reg"/>
</dbReference>
<comment type="similarity">
    <text evidence="1">Belongs to the UPF0111 family.</text>
</comment>
<dbReference type="PANTHER" id="PTHR37298:SF1">
    <property type="entry name" value="UPF0111 PROTEIN YKAA"/>
    <property type="match status" value="1"/>
</dbReference>